<evidence type="ECO:0000256" key="8">
    <source>
        <dbReference type="ARBA" id="ARBA00023306"/>
    </source>
</evidence>
<evidence type="ECO:0000256" key="5">
    <source>
        <dbReference type="ARBA" id="ARBA00022664"/>
    </source>
</evidence>
<dbReference type="EMBL" id="SOZI01000076">
    <property type="protein sequence ID" value="TNY20114.1"/>
    <property type="molecule type" value="Genomic_DNA"/>
</dbReference>
<dbReference type="InterPro" id="IPR051421">
    <property type="entry name" value="RNA_Proc_DNA_Dmg_Regulator"/>
</dbReference>
<sequence length="311" mass="31625">MDTLPVVPVLVSLFHPHPRTLSLSLPASTPVSSLAPLLAPYCPPQSQVLAYHSGKPLPPRSTLSNLDGASDAFVSLRLTPRLPGGKGGFASQLRAQGGRMSSNKAQNTDSCRGLDGRRLSTLKEAQRLAALLDQEPDRLAAEALAKQKRLEQLNNEIRRLEQQAGVASSASATTPAAGPVASGSASASGSGSGIGASASSSTGAKSAAGSAGSGVGGKRRLDDAKYVEESKEIVSGVKDAVKAAMMKKRKKAKTAATAAETAAPAPAPASGDKEKENVGAAAKGKGKGKGKAKEVDAEEDKVEDAQDAQEA</sequence>
<evidence type="ECO:0000313" key="13">
    <source>
        <dbReference type="Proteomes" id="UP000311382"/>
    </source>
</evidence>
<name>A0A5C5FVQ7_9BASI</name>
<feature type="compositionally biased region" description="Polar residues" evidence="9">
    <location>
        <begin position="99"/>
        <end position="110"/>
    </location>
</feature>
<evidence type="ECO:0000256" key="7">
    <source>
        <dbReference type="ARBA" id="ARBA00023242"/>
    </source>
</evidence>
<evidence type="ECO:0000259" key="11">
    <source>
        <dbReference type="Pfam" id="PF22782"/>
    </source>
</evidence>
<evidence type="ECO:0000313" key="12">
    <source>
        <dbReference type="EMBL" id="TNY20114.1"/>
    </source>
</evidence>
<evidence type="ECO:0000259" key="10">
    <source>
        <dbReference type="Pfam" id="PF13019"/>
    </source>
</evidence>
<dbReference type="GO" id="GO:0005737">
    <property type="term" value="C:cytoplasm"/>
    <property type="evidence" value="ECO:0007669"/>
    <property type="project" value="UniProtKB-SubCell"/>
</dbReference>
<gene>
    <name evidence="12" type="ORF">DMC30DRAFT_417293</name>
</gene>
<evidence type="ECO:0000256" key="1">
    <source>
        <dbReference type="ARBA" id="ARBA00004123"/>
    </source>
</evidence>
<comment type="similarity">
    <text evidence="3">Belongs to the SDE2 family.</text>
</comment>
<feature type="region of interest" description="Disordered" evidence="9">
    <location>
        <begin position="95"/>
        <end position="114"/>
    </location>
</feature>
<keyword evidence="7" id="KW-0539">Nucleus</keyword>
<organism evidence="12 13">
    <name type="scientific">Rhodotorula diobovata</name>
    <dbReference type="NCBI Taxonomy" id="5288"/>
    <lineage>
        <taxon>Eukaryota</taxon>
        <taxon>Fungi</taxon>
        <taxon>Dikarya</taxon>
        <taxon>Basidiomycota</taxon>
        <taxon>Pucciniomycotina</taxon>
        <taxon>Microbotryomycetes</taxon>
        <taxon>Sporidiobolales</taxon>
        <taxon>Sporidiobolaceae</taxon>
        <taxon>Rhodotorula</taxon>
    </lineage>
</organism>
<evidence type="ECO:0000256" key="2">
    <source>
        <dbReference type="ARBA" id="ARBA00004496"/>
    </source>
</evidence>
<proteinExistence type="inferred from homology"/>
<keyword evidence="4" id="KW-0963">Cytoplasm</keyword>
<evidence type="ECO:0000256" key="4">
    <source>
        <dbReference type="ARBA" id="ARBA00022490"/>
    </source>
</evidence>
<feature type="domain" description="SDE2-like" evidence="11">
    <location>
        <begin position="84"/>
        <end position="162"/>
    </location>
</feature>
<feature type="compositionally biased region" description="Low complexity" evidence="9">
    <location>
        <begin position="254"/>
        <end position="264"/>
    </location>
</feature>
<feature type="region of interest" description="Disordered" evidence="9">
    <location>
        <begin position="166"/>
        <end position="311"/>
    </location>
</feature>
<feature type="compositionally biased region" description="Acidic residues" evidence="9">
    <location>
        <begin position="296"/>
        <end position="311"/>
    </location>
</feature>
<accession>A0A5C5FVQ7</accession>
<dbReference type="GO" id="GO:0006397">
    <property type="term" value="P:mRNA processing"/>
    <property type="evidence" value="ECO:0007669"/>
    <property type="project" value="UniProtKB-KW"/>
</dbReference>
<keyword evidence="13" id="KW-1185">Reference proteome</keyword>
<comment type="subcellular location">
    <subcellularLocation>
        <location evidence="2">Cytoplasm</location>
    </subcellularLocation>
    <subcellularLocation>
        <location evidence="1">Nucleus</location>
    </subcellularLocation>
</comment>
<protein>
    <submittedName>
        <fullName evidence="12">Telomere stability and silencing-domain-containing protein</fullName>
    </submittedName>
</protein>
<keyword evidence="8" id="KW-0131">Cell cycle</keyword>
<reference evidence="12 13" key="1">
    <citation type="submission" date="2019-03" db="EMBL/GenBank/DDBJ databases">
        <title>Rhodosporidium diobovatum UCD-FST 08-225 genome sequencing, assembly, and annotation.</title>
        <authorList>
            <person name="Fakankun I.U."/>
            <person name="Fristensky B."/>
            <person name="Levin D.B."/>
        </authorList>
    </citation>
    <scope>NUCLEOTIDE SEQUENCE [LARGE SCALE GENOMIC DNA]</scope>
    <source>
        <strain evidence="12 13">UCD-FST 08-225</strain>
    </source>
</reference>
<dbReference type="Pfam" id="PF13019">
    <property type="entry name" value="Sde2_N_Ubi_yeast"/>
    <property type="match status" value="1"/>
</dbReference>
<evidence type="ECO:0000256" key="6">
    <source>
        <dbReference type="ARBA" id="ARBA00023187"/>
    </source>
</evidence>
<dbReference type="Pfam" id="PF22782">
    <property type="entry name" value="SDE2"/>
    <property type="match status" value="1"/>
</dbReference>
<dbReference type="STRING" id="5288.A0A5C5FVQ7"/>
<keyword evidence="6" id="KW-0508">mRNA splicing</keyword>
<dbReference type="PANTHER" id="PTHR12786">
    <property type="entry name" value="SPLICING FACTOR SF3A-RELATED"/>
    <property type="match status" value="1"/>
</dbReference>
<dbReference type="GO" id="GO:0005634">
    <property type="term" value="C:nucleus"/>
    <property type="evidence" value="ECO:0007669"/>
    <property type="project" value="UniProtKB-SubCell"/>
</dbReference>
<dbReference type="Proteomes" id="UP000311382">
    <property type="component" value="Unassembled WGS sequence"/>
</dbReference>
<dbReference type="OrthoDB" id="547031at2759"/>
<evidence type="ECO:0000256" key="9">
    <source>
        <dbReference type="SAM" id="MobiDB-lite"/>
    </source>
</evidence>
<evidence type="ECO:0000256" key="3">
    <source>
        <dbReference type="ARBA" id="ARBA00008726"/>
    </source>
</evidence>
<dbReference type="InterPro" id="IPR053822">
    <property type="entry name" value="SDE2-like_dom"/>
</dbReference>
<feature type="compositionally biased region" description="Basic and acidic residues" evidence="9">
    <location>
        <begin position="219"/>
        <end position="232"/>
    </location>
</feature>
<keyword evidence="5" id="KW-0507">mRNA processing</keyword>
<comment type="caution">
    <text evidence="12">The sequence shown here is derived from an EMBL/GenBank/DDBJ whole genome shotgun (WGS) entry which is preliminary data.</text>
</comment>
<dbReference type="AlphaFoldDB" id="A0A5C5FVQ7"/>
<feature type="domain" description="Sde2 ubiquitin" evidence="10">
    <location>
        <begin position="9"/>
        <end position="82"/>
    </location>
</feature>
<dbReference type="GO" id="GO:0008380">
    <property type="term" value="P:RNA splicing"/>
    <property type="evidence" value="ECO:0007669"/>
    <property type="project" value="UniProtKB-KW"/>
</dbReference>
<dbReference type="PANTHER" id="PTHR12786:SF1">
    <property type="entry name" value="SPLICING REGULATOR SDE2"/>
    <property type="match status" value="1"/>
</dbReference>
<feature type="compositionally biased region" description="Low complexity" evidence="9">
    <location>
        <begin position="166"/>
        <end position="210"/>
    </location>
</feature>
<dbReference type="InterPro" id="IPR024974">
    <property type="entry name" value="Sde2_N"/>
</dbReference>